<gene>
    <name evidence="2" type="ORF">LOTGIDRAFT_167342</name>
</gene>
<sequence length="214" mass="24730">MSDEEGQSSSRSASRPTATSTRPTSSNMNGFSPAELLFGRKLRTQVPVSPRELIPNWSHLSLVREREEIYRAKTKCNFDKRHKVNRLKDLEPEQNVFIRDSKSHGTIVKKHRSPRSYIVNTPKGCLRRNRSNLVPCESPRNQDLTYNDIEDFEQQEVTNESTQKHTRFSDVPPVNSFSPLVENNSSPVVKNKFSQVLRKSKRKRKPVKRLITEI</sequence>
<dbReference type="KEGG" id="lgi:LOTGIDRAFT_167342"/>
<reference evidence="2 3" key="1">
    <citation type="journal article" date="2013" name="Nature">
        <title>Insights into bilaterian evolution from three spiralian genomes.</title>
        <authorList>
            <person name="Simakov O."/>
            <person name="Marletaz F."/>
            <person name="Cho S.J."/>
            <person name="Edsinger-Gonzales E."/>
            <person name="Havlak P."/>
            <person name="Hellsten U."/>
            <person name="Kuo D.H."/>
            <person name="Larsson T."/>
            <person name="Lv J."/>
            <person name="Arendt D."/>
            <person name="Savage R."/>
            <person name="Osoegawa K."/>
            <person name="de Jong P."/>
            <person name="Grimwood J."/>
            <person name="Chapman J.A."/>
            <person name="Shapiro H."/>
            <person name="Aerts A."/>
            <person name="Otillar R.P."/>
            <person name="Terry A.Y."/>
            <person name="Boore J.L."/>
            <person name="Grigoriev I.V."/>
            <person name="Lindberg D.R."/>
            <person name="Seaver E.C."/>
            <person name="Weisblat D.A."/>
            <person name="Putnam N.H."/>
            <person name="Rokhsar D.S."/>
        </authorList>
    </citation>
    <scope>NUCLEOTIDE SEQUENCE [LARGE SCALE GENOMIC DNA]</scope>
</reference>
<dbReference type="EMBL" id="KB203115">
    <property type="protein sequence ID" value="ESO86298.1"/>
    <property type="molecule type" value="Genomic_DNA"/>
</dbReference>
<dbReference type="Proteomes" id="UP000030746">
    <property type="component" value="Unassembled WGS sequence"/>
</dbReference>
<protein>
    <submittedName>
        <fullName evidence="2">Uncharacterized protein</fullName>
    </submittedName>
</protein>
<feature type="compositionally biased region" description="Low complexity" evidence="1">
    <location>
        <begin position="8"/>
        <end position="26"/>
    </location>
</feature>
<dbReference type="STRING" id="225164.V3Z688"/>
<evidence type="ECO:0000256" key="1">
    <source>
        <dbReference type="SAM" id="MobiDB-lite"/>
    </source>
</evidence>
<dbReference type="PANTHER" id="PTHR33244">
    <property type="entry name" value="INTEGRASE CATALYTIC DOMAIN-CONTAINING PROTEIN-RELATED"/>
    <property type="match status" value="1"/>
</dbReference>
<keyword evidence="3" id="KW-1185">Reference proteome</keyword>
<dbReference type="PANTHER" id="PTHR33244:SF3">
    <property type="entry name" value="PEPTIDASE A2 DOMAIN-CONTAINING PROTEIN"/>
    <property type="match status" value="1"/>
</dbReference>
<proteinExistence type="predicted"/>
<feature type="region of interest" description="Disordered" evidence="1">
    <location>
        <begin position="1"/>
        <end position="32"/>
    </location>
</feature>
<dbReference type="OrthoDB" id="6066423at2759"/>
<feature type="compositionally biased region" description="Polar residues" evidence="1">
    <location>
        <begin position="175"/>
        <end position="185"/>
    </location>
</feature>
<evidence type="ECO:0000313" key="3">
    <source>
        <dbReference type="Proteomes" id="UP000030746"/>
    </source>
</evidence>
<dbReference type="CTD" id="20240596"/>
<accession>V3Z688</accession>
<dbReference type="HOGENOM" id="CLU_1290291_0_0_1"/>
<feature type="region of interest" description="Disordered" evidence="1">
    <location>
        <begin position="156"/>
        <end position="185"/>
    </location>
</feature>
<organism evidence="2 3">
    <name type="scientific">Lottia gigantea</name>
    <name type="common">Giant owl limpet</name>
    <dbReference type="NCBI Taxonomy" id="225164"/>
    <lineage>
        <taxon>Eukaryota</taxon>
        <taxon>Metazoa</taxon>
        <taxon>Spiralia</taxon>
        <taxon>Lophotrochozoa</taxon>
        <taxon>Mollusca</taxon>
        <taxon>Gastropoda</taxon>
        <taxon>Patellogastropoda</taxon>
        <taxon>Lottioidea</taxon>
        <taxon>Lottiidae</taxon>
        <taxon>Lottia</taxon>
    </lineage>
</organism>
<dbReference type="GeneID" id="20240596"/>
<dbReference type="OMA" id="MSIAAHT"/>
<dbReference type="RefSeq" id="XP_009063068.1">
    <property type="nucleotide sequence ID" value="XM_009064820.1"/>
</dbReference>
<dbReference type="AlphaFoldDB" id="V3Z688"/>
<name>V3Z688_LOTGI</name>
<evidence type="ECO:0000313" key="2">
    <source>
        <dbReference type="EMBL" id="ESO86298.1"/>
    </source>
</evidence>